<reference evidence="1 2" key="1">
    <citation type="submission" date="2019-02" db="EMBL/GenBank/DDBJ databases">
        <title>Dyella amyloliquefaciens sp. nov., isolated from forest soil.</title>
        <authorList>
            <person name="Gao Z.-H."/>
            <person name="Qiu L.-H."/>
        </authorList>
    </citation>
    <scope>NUCLEOTIDE SEQUENCE [LARGE SCALE GENOMIC DNA]</scope>
    <source>
        <strain evidence="1 2">KACC 12747</strain>
    </source>
</reference>
<name>A0A4R0YJE9_9GAMM</name>
<protein>
    <submittedName>
        <fullName evidence="1">Uncharacterized protein</fullName>
    </submittedName>
</protein>
<comment type="caution">
    <text evidence="1">The sequence shown here is derived from an EMBL/GenBank/DDBJ whole genome shotgun (WGS) entry which is preliminary data.</text>
</comment>
<keyword evidence="2" id="KW-1185">Reference proteome</keyword>
<dbReference type="AlphaFoldDB" id="A0A4R0YJE9"/>
<organism evidence="1 2">
    <name type="scientific">Dyella soli</name>
    <dbReference type="NCBI Taxonomy" id="522319"/>
    <lineage>
        <taxon>Bacteria</taxon>
        <taxon>Pseudomonadati</taxon>
        <taxon>Pseudomonadota</taxon>
        <taxon>Gammaproteobacteria</taxon>
        <taxon>Lysobacterales</taxon>
        <taxon>Rhodanobacteraceae</taxon>
        <taxon>Dyella</taxon>
    </lineage>
</organism>
<dbReference type="Proteomes" id="UP000291822">
    <property type="component" value="Unassembled WGS sequence"/>
</dbReference>
<gene>
    <name evidence="1" type="ORF">EZM97_36435</name>
</gene>
<dbReference type="EMBL" id="SJTG01000008">
    <property type="protein sequence ID" value="TCI06002.1"/>
    <property type="molecule type" value="Genomic_DNA"/>
</dbReference>
<evidence type="ECO:0000313" key="2">
    <source>
        <dbReference type="Proteomes" id="UP000291822"/>
    </source>
</evidence>
<sequence>MKRSIERDRKNARLNARFVAKTGFYLSVSWPNGLDDGLSHCGNLRRMERLTRASLCLIAFCCLAAQPLGRACANGLSGEWVRWHGRSYRLAEQPLSDRMPELRSATHFVALPTAREAAHQGYLAQWQLDDDRLYLQDVTAWVCADAAGKQDCRPVSIRSLFGAEAKAPWLADWFSGVLHLRLDRTSCGPADDCASLPGQVRLTMKSGKLTRIENIAEAASAAPASSR</sequence>
<dbReference type="RefSeq" id="WP_131413550.1">
    <property type="nucleotide sequence ID" value="NZ_SJTG01000008.1"/>
</dbReference>
<proteinExistence type="predicted"/>
<accession>A0A4R0YJE9</accession>
<evidence type="ECO:0000313" key="1">
    <source>
        <dbReference type="EMBL" id="TCI06002.1"/>
    </source>
</evidence>